<dbReference type="InterPro" id="IPR001054">
    <property type="entry name" value="A/G_cyclase"/>
</dbReference>
<keyword evidence="7" id="KW-0378">Hydrolase</keyword>
<dbReference type="InterPro" id="IPR036971">
    <property type="entry name" value="PDEase_catalytic_dom_sf"/>
</dbReference>
<dbReference type="GO" id="GO:0001653">
    <property type="term" value="F:peptide receptor activity"/>
    <property type="evidence" value="ECO:0007669"/>
    <property type="project" value="TreeGrafter"/>
</dbReference>
<comment type="similarity">
    <text evidence="7">Belongs to the cyclic nucleotide phosphodiesterase family.</text>
</comment>
<evidence type="ECO:0000256" key="2">
    <source>
        <dbReference type="ARBA" id="ARBA00022692"/>
    </source>
</evidence>
<keyword evidence="3" id="KW-0547">Nucleotide-binding</keyword>
<proteinExistence type="inferred from homology"/>
<evidence type="ECO:0000256" key="7">
    <source>
        <dbReference type="RuleBase" id="RU363067"/>
    </source>
</evidence>
<dbReference type="AlphaFoldDB" id="A0A9N8DTM1"/>
<comment type="cofactor">
    <cofactor evidence="7">
        <name>a divalent metal cation</name>
        <dbReference type="ChEBI" id="CHEBI:60240"/>
    </cofactor>
    <text evidence="7">Binds 2 divalent metal cations per subunit. Site 1 may preferentially bind zinc ions, while site 2 has a preference for magnesium and/or manganese ions.</text>
</comment>
<feature type="compositionally biased region" description="Polar residues" evidence="8">
    <location>
        <begin position="40"/>
        <end position="49"/>
    </location>
</feature>
<evidence type="ECO:0000259" key="12">
    <source>
        <dbReference type="PROSITE" id="PS51845"/>
    </source>
</evidence>
<feature type="region of interest" description="Disordered" evidence="8">
    <location>
        <begin position="1137"/>
        <end position="1162"/>
    </location>
</feature>
<dbReference type="GO" id="GO:0007168">
    <property type="term" value="P:receptor guanylyl cyclase signaling pathway"/>
    <property type="evidence" value="ECO:0007669"/>
    <property type="project" value="TreeGrafter"/>
</dbReference>
<feature type="domain" description="PDEase" evidence="12">
    <location>
        <begin position="732"/>
        <end position="983"/>
    </location>
</feature>
<evidence type="ECO:0000313" key="13">
    <source>
        <dbReference type="EMBL" id="CAB9506819.1"/>
    </source>
</evidence>
<keyword evidence="5 9" id="KW-0472">Membrane</keyword>
<dbReference type="GO" id="GO:0035556">
    <property type="term" value="P:intracellular signal transduction"/>
    <property type="evidence" value="ECO:0007669"/>
    <property type="project" value="InterPro"/>
</dbReference>
<organism evidence="13 14">
    <name type="scientific">Seminavis robusta</name>
    <dbReference type="NCBI Taxonomy" id="568900"/>
    <lineage>
        <taxon>Eukaryota</taxon>
        <taxon>Sar</taxon>
        <taxon>Stramenopiles</taxon>
        <taxon>Ochrophyta</taxon>
        <taxon>Bacillariophyta</taxon>
        <taxon>Bacillariophyceae</taxon>
        <taxon>Bacillariophycidae</taxon>
        <taxon>Naviculales</taxon>
        <taxon>Naviculaceae</taxon>
        <taxon>Seminavis</taxon>
    </lineage>
</organism>
<dbReference type="EMBL" id="CAICTM010000279">
    <property type="protein sequence ID" value="CAB9506819.1"/>
    <property type="molecule type" value="Genomic_DNA"/>
</dbReference>
<dbReference type="Pfam" id="PF00233">
    <property type="entry name" value="PDEase_I"/>
    <property type="match status" value="1"/>
</dbReference>
<dbReference type="SMART" id="SM01079">
    <property type="entry name" value="CHASE"/>
    <property type="match status" value="1"/>
</dbReference>
<gene>
    <name evidence="13" type="ORF">SEMRO_280_G107030.1</name>
</gene>
<feature type="domain" description="CHASE" evidence="11">
    <location>
        <begin position="218"/>
        <end position="284"/>
    </location>
</feature>
<keyword evidence="7" id="KW-0479">Metal-binding</keyword>
<comment type="subcellular location">
    <subcellularLocation>
        <location evidence="1">Membrane</location>
    </subcellularLocation>
</comment>
<dbReference type="PANTHER" id="PTHR11920">
    <property type="entry name" value="GUANYLYL CYCLASE"/>
    <property type="match status" value="1"/>
</dbReference>
<dbReference type="PROSITE" id="PS00126">
    <property type="entry name" value="PDEASE_I_1"/>
    <property type="match status" value="1"/>
</dbReference>
<evidence type="ECO:0000256" key="8">
    <source>
        <dbReference type="SAM" id="MobiDB-lite"/>
    </source>
</evidence>
<dbReference type="Gene3D" id="3.30.70.1230">
    <property type="entry name" value="Nucleotide cyclase"/>
    <property type="match status" value="1"/>
</dbReference>
<dbReference type="InterPro" id="IPR050401">
    <property type="entry name" value="Cyclic_nucleotide_synthase"/>
</dbReference>
<comment type="caution">
    <text evidence="13">The sequence shown here is derived from an EMBL/GenBank/DDBJ whole genome shotgun (WGS) entry which is preliminary data.</text>
</comment>
<feature type="compositionally biased region" description="Acidic residues" evidence="8">
    <location>
        <begin position="1148"/>
        <end position="1159"/>
    </location>
</feature>
<keyword evidence="4 9" id="KW-1133">Transmembrane helix</keyword>
<dbReference type="SUPFAM" id="SSF55073">
    <property type="entry name" value="Nucleotide cyclase"/>
    <property type="match status" value="1"/>
</dbReference>
<dbReference type="GO" id="GO:0004114">
    <property type="term" value="F:3',5'-cyclic-nucleotide phosphodiesterase activity"/>
    <property type="evidence" value="ECO:0007669"/>
    <property type="project" value="InterPro"/>
</dbReference>
<evidence type="ECO:0000256" key="9">
    <source>
        <dbReference type="SAM" id="Phobius"/>
    </source>
</evidence>
<dbReference type="PROSITE" id="PS50839">
    <property type="entry name" value="CHASE"/>
    <property type="match status" value="1"/>
</dbReference>
<feature type="transmembrane region" description="Helical" evidence="9">
    <location>
        <begin position="405"/>
        <end position="427"/>
    </location>
</feature>
<reference evidence="13" key="1">
    <citation type="submission" date="2020-06" db="EMBL/GenBank/DDBJ databases">
        <authorList>
            <consortium name="Plant Systems Biology data submission"/>
        </authorList>
    </citation>
    <scope>NUCLEOTIDE SEQUENCE</scope>
    <source>
        <strain evidence="13">D6</strain>
    </source>
</reference>
<dbReference type="Pfam" id="PF00211">
    <property type="entry name" value="Guanylate_cyc"/>
    <property type="match status" value="1"/>
</dbReference>
<dbReference type="SMART" id="SM00044">
    <property type="entry name" value="CYCc"/>
    <property type="match status" value="1"/>
</dbReference>
<dbReference type="EC" id="3.1.4.-" evidence="7"/>
<evidence type="ECO:0000313" key="14">
    <source>
        <dbReference type="Proteomes" id="UP001153069"/>
    </source>
</evidence>
<dbReference type="SUPFAM" id="SSF109604">
    <property type="entry name" value="HD-domain/PDEase-like"/>
    <property type="match status" value="1"/>
</dbReference>
<dbReference type="InterPro" id="IPR042240">
    <property type="entry name" value="CHASE_sf"/>
</dbReference>
<dbReference type="GO" id="GO:0004383">
    <property type="term" value="F:guanylate cyclase activity"/>
    <property type="evidence" value="ECO:0007669"/>
    <property type="project" value="TreeGrafter"/>
</dbReference>
<evidence type="ECO:0000256" key="6">
    <source>
        <dbReference type="ARBA" id="ARBA00023239"/>
    </source>
</evidence>
<evidence type="ECO:0000259" key="10">
    <source>
        <dbReference type="PROSITE" id="PS50125"/>
    </source>
</evidence>
<evidence type="ECO:0000256" key="5">
    <source>
        <dbReference type="ARBA" id="ARBA00023136"/>
    </source>
</evidence>
<keyword evidence="6" id="KW-0456">Lyase</keyword>
<name>A0A9N8DTM1_9STRA</name>
<feature type="region of interest" description="Disordered" evidence="8">
    <location>
        <begin position="17"/>
        <end position="54"/>
    </location>
</feature>
<accession>A0A9N8DTM1</accession>
<dbReference type="GO" id="GO:0046872">
    <property type="term" value="F:metal ion binding"/>
    <property type="evidence" value="ECO:0007669"/>
    <property type="project" value="UniProtKB-KW"/>
</dbReference>
<dbReference type="GO" id="GO:0005886">
    <property type="term" value="C:plasma membrane"/>
    <property type="evidence" value="ECO:0007669"/>
    <property type="project" value="TreeGrafter"/>
</dbReference>
<evidence type="ECO:0000259" key="11">
    <source>
        <dbReference type="PROSITE" id="PS50839"/>
    </source>
</evidence>
<dbReference type="InterPro" id="IPR023174">
    <property type="entry name" value="PDEase_CS"/>
</dbReference>
<feature type="transmembrane region" description="Helical" evidence="9">
    <location>
        <begin position="69"/>
        <end position="92"/>
    </location>
</feature>
<dbReference type="InterPro" id="IPR029787">
    <property type="entry name" value="Nucleotide_cyclase"/>
</dbReference>
<dbReference type="InterPro" id="IPR006189">
    <property type="entry name" value="CHASE_dom"/>
</dbReference>
<dbReference type="CDD" id="cd07302">
    <property type="entry name" value="CHD"/>
    <property type="match status" value="1"/>
</dbReference>
<dbReference type="InterPro" id="IPR002073">
    <property type="entry name" value="PDEase_catalytic_dom"/>
</dbReference>
<feature type="domain" description="Guanylate cyclase" evidence="10">
    <location>
        <begin position="520"/>
        <end position="654"/>
    </location>
</feature>
<dbReference type="GO" id="GO:0000166">
    <property type="term" value="F:nucleotide binding"/>
    <property type="evidence" value="ECO:0007669"/>
    <property type="project" value="UniProtKB-KW"/>
</dbReference>
<keyword evidence="2 9" id="KW-0812">Transmembrane</keyword>
<dbReference type="GO" id="GO:0004016">
    <property type="term" value="F:adenylate cyclase activity"/>
    <property type="evidence" value="ECO:0007669"/>
    <property type="project" value="TreeGrafter"/>
</dbReference>
<dbReference type="Proteomes" id="UP001153069">
    <property type="component" value="Unassembled WGS sequence"/>
</dbReference>
<protein>
    <recommendedName>
        <fullName evidence="7">Phosphodiesterase</fullName>
        <ecNumber evidence="7">3.1.4.-</ecNumber>
    </recommendedName>
</protein>
<dbReference type="Pfam" id="PF03924">
    <property type="entry name" value="CHASE"/>
    <property type="match status" value="1"/>
</dbReference>
<dbReference type="Gene3D" id="3.30.450.350">
    <property type="entry name" value="CHASE domain"/>
    <property type="match status" value="1"/>
</dbReference>
<dbReference type="PROSITE" id="PS51845">
    <property type="entry name" value="PDEASE_I_2"/>
    <property type="match status" value="1"/>
</dbReference>
<dbReference type="Gene3D" id="1.10.1300.10">
    <property type="entry name" value="3'5'-cyclic nucleotide phosphodiesterase, catalytic domain"/>
    <property type="match status" value="1"/>
</dbReference>
<dbReference type="PANTHER" id="PTHR11920:SF335">
    <property type="entry name" value="GUANYLATE CYCLASE"/>
    <property type="match status" value="1"/>
</dbReference>
<evidence type="ECO:0000256" key="3">
    <source>
        <dbReference type="ARBA" id="ARBA00022741"/>
    </source>
</evidence>
<dbReference type="PROSITE" id="PS50125">
    <property type="entry name" value="GUANYLATE_CYCLASE_2"/>
    <property type="match status" value="1"/>
</dbReference>
<evidence type="ECO:0000256" key="4">
    <source>
        <dbReference type="ARBA" id="ARBA00022989"/>
    </source>
</evidence>
<sequence length="1170" mass="132197">MSSPAYRGAVGMATVSLTSEDEETKDGKLDFYGGDEIESSHSTTATGSKTHQDEIKEQSLNIEKTAKRAILISALLTIMGAAAAVSFMLLAINNEKDEKKALFLRRATDLAEGIDGSWQDYETAALWIHESCSDWRTSNYSHADFERLFRYLRSSGLDFFLMEWMPNVTHTERLVLENTTREYYRNDSRITYDVGFTGLEPVPGGEEGALEIGPRSEQPFYFPIQFVQPWENAEGATHLDIWSIDIEKPLIQEALRQVLPVLSPRIYLVAQDQEEGYSVVLYHPGKPLSDEDDTRPTDLSLIIVRIRALLTRAASSRGVTMGAYLYDSTISNFDPELPPEFMGGIKIEVQGQDNNRTLSMFPEIPLADLKAEHHPDLFYQHSFLVGQRAWTVVVVPIDDTYNAELMVSILTGGIIFLAALLLSAWMVHNMRRSIKMHRILSEAAAEAAIVSNLFPEKVRARMIQDAKNRNNRVGASKQEDIFLKDGEGQHRLSERKLSSYLSSEGIFGSKPIAELHPYTTIMFGDLVGFTAWSSVREPYQVFTLLELLYHSYDNIAARRRVFKVETIGDCYVAVCGLPERRKDHAVVMARFATDCMYRMHKLVKALEVTLGPDTGDLGLRVGLHSGQVTAGVLRGDKGRFQLFGDTMNTASRMESTGVRNKIQVSQETADLLTAAGKGGWLVPRKDMITAKGKGTLQTYFLKILSKSQGSAEFNMRIARGSVFIKPEDHGNLRVREETKMQRLIDWNVEVLSQLIKRIVARRAAAMVERKPYTPDFQSHSTAKMPLDEVAQIIKLPDLDGTAVKKQVDPECIELDRDVMAQLKDLVTKVATMYHFNPFHNFEHASHVCMSVQKMLSRIINPKEVLLKRNQGAMDDDSNLDSELHDHTFGITSDPLTQFACAFSALIHDLDHQGVPNAVLMKEGSPLAEKYNQKSLAEQNSIDLAWGLLADPSYGKLLKTVCCDEVDFRRFRQLVVNSVCATDIMDKELGAARKERWNLAFSEEPRNEPKAETVNRKATIVIEHLIQASDVSHTMQHWHIYAKWNERLFLELYKAYKDGRLDKDPSIGWHEGEMGFFDFYIIPLAKKLFKCGVFGVSSDEFLNYAEINRKEWEKKGAQMVQKYLRDYEADYGVTPERRLSYDSGVGDNNWDDEMDDEADDPPPTFLVTVAK</sequence>
<keyword evidence="14" id="KW-1185">Reference proteome</keyword>
<evidence type="ECO:0000256" key="1">
    <source>
        <dbReference type="ARBA" id="ARBA00004370"/>
    </source>
</evidence>
<keyword evidence="13" id="KW-0675">Receptor</keyword>